<dbReference type="AlphaFoldDB" id="A0ABC8U9B7"/>
<proteinExistence type="predicted"/>
<dbReference type="PANTHER" id="PTHR43657">
    <property type="entry name" value="TRYPTOPHAN RNA-BINDING ATTENUATOR PROTEIN-LIKE PROTEIN"/>
    <property type="match status" value="1"/>
</dbReference>
<keyword evidence="2" id="KW-1185">Reference proteome</keyword>
<dbReference type="SUPFAM" id="SSF51219">
    <property type="entry name" value="TRAP-like"/>
    <property type="match status" value="1"/>
</dbReference>
<dbReference type="Proteomes" id="UP001642360">
    <property type="component" value="Unassembled WGS sequence"/>
</dbReference>
<dbReference type="PANTHER" id="PTHR43657:SF1">
    <property type="entry name" value="ALTERED INHERITANCE OF MITOCHONDRIA PROTEIN 24, MITOCHONDRIAL"/>
    <property type="match status" value="1"/>
</dbReference>
<dbReference type="Pfam" id="PF01987">
    <property type="entry name" value="AIM24"/>
    <property type="match status" value="1"/>
</dbReference>
<dbReference type="InterPro" id="IPR036983">
    <property type="entry name" value="AIM24_sf"/>
</dbReference>
<protein>
    <submittedName>
        <fullName evidence="1">Uncharacterized protein</fullName>
    </submittedName>
</protein>
<dbReference type="InterPro" id="IPR016031">
    <property type="entry name" value="Trp_RNA-bd_attenuator-like_dom"/>
</dbReference>
<organism evidence="1 2">
    <name type="scientific">Ilex paraguariensis</name>
    <name type="common">yerba mate</name>
    <dbReference type="NCBI Taxonomy" id="185542"/>
    <lineage>
        <taxon>Eukaryota</taxon>
        <taxon>Viridiplantae</taxon>
        <taxon>Streptophyta</taxon>
        <taxon>Embryophyta</taxon>
        <taxon>Tracheophyta</taxon>
        <taxon>Spermatophyta</taxon>
        <taxon>Magnoliopsida</taxon>
        <taxon>eudicotyledons</taxon>
        <taxon>Gunneridae</taxon>
        <taxon>Pentapetalae</taxon>
        <taxon>asterids</taxon>
        <taxon>campanulids</taxon>
        <taxon>Aquifoliales</taxon>
        <taxon>Aquifoliaceae</taxon>
        <taxon>Ilex</taxon>
    </lineage>
</organism>
<dbReference type="EMBL" id="CAUOFW020007098">
    <property type="protein sequence ID" value="CAK9177613.1"/>
    <property type="molecule type" value="Genomic_DNA"/>
</dbReference>
<evidence type="ECO:0000313" key="2">
    <source>
        <dbReference type="Proteomes" id="UP001642360"/>
    </source>
</evidence>
<accession>A0ABC8U9B7</accession>
<reference evidence="1 2" key="1">
    <citation type="submission" date="2024-02" db="EMBL/GenBank/DDBJ databases">
        <authorList>
            <person name="Vignale AGUSTIN F."/>
            <person name="Sosa J E."/>
            <person name="Modenutti C."/>
        </authorList>
    </citation>
    <scope>NUCLEOTIDE SEQUENCE [LARGE SCALE GENOMIC DNA]</scope>
</reference>
<comment type="caution">
    <text evidence="1">The sequence shown here is derived from an EMBL/GenBank/DDBJ whole genome shotgun (WGS) entry which is preliminary data.</text>
</comment>
<evidence type="ECO:0000313" key="1">
    <source>
        <dbReference type="EMBL" id="CAK9177613.1"/>
    </source>
</evidence>
<dbReference type="Gene3D" id="3.60.160.10">
    <property type="entry name" value="Mitochondrial biogenesis AIM24"/>
    <property type="match status" value="1"/>
</dbReference>
<gene>
    <name evidence="1" type="ORF">ILEXP_LOCUS47525</name>
</gene>
<sequence length="181" mass="20397">MLKPQEKEIAKPGSMCYMPGSVVLEHVFPPEHEAGMWQWLFGKRVTSIVFSNVGPSDGFVGIAAPSLARILPVSIVHFFLSTIDLAVLGGEMFQDAFLCSISDVKVSNVVDQRVRNVIATAEFLEAEDFWPGACIYCRGWYRYDILTSCKFQETLQCRFEECESCLSIEDNVFRTKNCLFS</sequence>
<name>A0ABC8U9B7_9AQUA</name>
<dbReference type="InterPro" id="IPR002838">
    <property type="entry name" value="AIM24"/>
</dbReference>